<evidence type="ECO:0000313" key="2">
    <source>
        <dbReference type="EMBL" id="RAL46117.1"/>
    </source>
</evidence>
<dbReference type="EMBL" id="NQVE01000125">
    <property type="protein sequence ID" value="RAL46117.1"/>
    <property type="molecule type" value="Genomic_DNA"/>
</dbReference>
<proteinExistence type="predicted"/>
<comment type="caution">
    <text evidence="2">The sequence shown here is derived from an EMBL/GenBank/DDBJ whole genome shotgun (WGS) entry which is preliminary data.</text>
</comment>
<gene>
    <name evidence="2" type="ORF">DM860_006271</name>
</gene>
<evidence type="ECO:0000256" key="1">
    <source>
        <dbReference type="SAM" id="MobiDB-lite"/>
    </source>
</evidence>
<organism evidence="2 3">
    <name type="scientific">Cuscuta australis</name>
    <dbReference type="NCBI Taxonomy" id="267555"/>
    <lineage>
        <taxon>Eukaryota</taxon>
        <taxon>Viridiplantae</taxon>
        <taxon>Streptophyta</taxon>
        <taxon>Embryophyta</taxon>
        <taxon>Tracheophyta</taxon>
        <taxon>Spermatophyta</taxon>
        <taxon>Magnoliopsida</taxon>
        <taxon>eudicotyledons</taxon>
        <taxon>Gunneridae</taxon>
        <taxon>Pentapetalae</taxon>
        <taxon>asterids</taxon>
        <taxon>lamiids</taxon>
        <taxon>Solanales</taxon>
        <taxon>Convolvulaceae</taxon>
        <taxon>Cuscuteae</taxon>
        <taxon>Cuscuta</taxon>
        <taxon>Cuscuta subgen. Grammica</taxon>
        <taxon>Cuscuta sect. Cleistogrammica</taxon>
    </lineage>
</organism>
<protein>
    <submittedName>
        <fullName evidence="2">Uncharacterized protein</fullName>
    </submittedName>
</protein>
<keyword evidence="3" id="KW-1185">Reference proteome</keyword>
<feature type="compositionally biased region" description="Basic and acidic residues" evidence="1">
    <location>
        <begin position="14"/>
        <end position="29"/>
    </location>
</feature>
<name>A0A328DKE0_9ASTE</name>
<feature type="region of interest" description="Disordered" evidence="1">
    <location>
        <begin position="1"/>
        <end position="32"/>
    </location>
</feature>
<reference evidence="2 3" key="1">
    <citation type="submission" date="2018-06" db="EMBL/GenBank/DDBJ databases">
        <title>The Genome of Cuscuta australis (Dodder) Provides Insight into the Evolution of Plant Parasitism.</title>
        <authorList>
            <person name="Liu H."/>
        </authorList>
    </citation>
    <scope>NUCLEOTIDE SEQUENCE [LARGE SCALE GENOMIC DNA]</scope>
    <source>
        <strain evidence="3">cv. Yunnan</strain>
        <tissue evidence="2">Vines</tissue>
    </source>
</reference>
<dbReference type="Proteomes" id="UP000249390">
    <property type="component" value="Unassembled WGS sequence"/>
</dbReference>
<dbReference type="AlphaFoldDB" id="A0A328DKE0"/>
<evidence type="ECO:0000313" key="3">
    <source>
        <dbReference type="Proteomes" id="UP000249390"/>
    </source>
</evidence>
<sequence>MVRGFTGTPSANHNEIHESTGQPDLEHGGNRLPKKPARAVSFILRGPKSIHNGECRAARKGRASSRLPLKGGGSISNAVALASIQAGCGVLAYGQRLPLQLQALSLQLCMIMDFRGSKLGTTRKPAIVRRGAVKIRALKQLFTLMASACAEVARMMILCCRLPPAPIAPAGDGAACGFGSEDHRSSSSSSS</sequence>
<accession>A0A328DKE0</accession>